<dbReference type="EMBL" id="JANIAN010000048">
    <property type="protein sequence ID" value="MDD2109462.1"/>
    <property type="molecule type" value="Genomic_DNA"/>
</dbReference>
<organism evidence="1 2">
    <name type="scientific">Pseudomonas asiatica</name>
    <dbReference type="NCBI Taxonomy" id="2219225"/>
    <lineage>
        <taxon>Bacteria</taxon>
        <taxon>Pseudomonadati</taxon>
        <taxon>Pseudomonadota</taxon>
        <taxon>Gammaproteobacteria</taxon>
        <taxon>Pseudomonadales</taxon>
        <taxon>Pseudomonadaceae</taxon>
        <taxon>Pseudomonas</taxon>
    </lineage>
</organism>
<sequence>MKVFLNERSINAQAKSPDEAMNILSTLTKLVIKSRPIAYEGKSYRTRAFGLKEIIEGVSVQELLTDSVKYPQLHLRNERGLILQALMLRPFTEDRHNSASEHILSQDGLCLKGSCLDDASESITGSLLLSAQGEPEHQYDRLRFTSSIYGEKHSFNVTEEESLAKLTWIFEHNPKHKSTPTKSDGEDIAEMDLTPQQAQKTLSNGVMVKSRVYGHHDGSWYQFHCHSGNKFHGFKIKLASNNPAHNTAKGMFDSLKYKADCGQIFVID</sequence>
<dbReference type="Proteomes" id="UP001150678">
    <property type="component" value="Unassembled WGS sequence"/>
</dbReference>
<dbReference type="AlphaFoldDB" id="A0A9X4HX08"/>
<proteinExistence type="predicted"/>
<evidence type="ECO:0000313" key="2">
    <source>
        <dbReference type="Proteomes" id="UP001150678"/>
    </source>
</evidence>
<comment type="caution">
    <text evidence="1">The sequence shown here is derived from an EMBL/GenBank/DDBJ whole genome shotgun (WGS) entry which is preliminary data.</text>
</comment>
<protein>
    <submittedName>
        <fullName evidence="1">Uncharacterized protein</fullName>
    </submittedName>
</protein>
<name>A0A9X4HX08_9PSED</name>
<dbReference type="RefSeq" id="WP_274079776.1">
    <property type="nucleotide sequence ID" value="NZ_JANIAN010000048.1"/>
</dbReference>
<reference evidence="1" key="1">
    <citation type="submission" date="2022-07" db="EMBL/GenBank/DDBJ databases">
        <title>Multi-strain Analysis of Pseudomonas putida Reveals Metabolic and Genetic Diversity.</title>
        <authorList>
            <person name="Monk J.M."/>
        </authorList>
    </citation>
    <scope>NUCLEOTIDE SEQUENCE</scope>
    <source>
        <strain evidence="1">17514</strain>
    </source>
</reference>
<evidence type="ECO:0000313" key="1">
    <source>
        <dbReference type="EMBL" id="MDD2109462.1"/>
    </source>
</evidence>
<gene>
    <name evidence="1" type="ORF">NP533_25070</name>
</gene>
<accession>A0A9X4HX08</accession>